<evidence type="ECO:0000256" key="6">
    <source>
        <dbReference type="ARBA" id="ARBA00022729"/>
    </source>
</evidence>
<evidence type="ECO:0000313" key="13">
    <source>
        <dbReference type="Ensembl" id="ENSVKKP00000013907.1"/>
    </source>
</evidence>
<keyword evidence="14" id="KW-1185">Reference proteome</keyword>
<evidence type="ECO:0000256" key="3">
    <source>
        <dbReference type="ARBA" id="ARBA00022676"/>
    </source>
</evidence>
<dbReference type="FunFam" id="3.40.50.2000:FF:000066">
    <property type="entry name" value="UDP-glucuronosyltransferase 1-1"/>
    <property type="match status" value="1"/>
</dbReference>
<dbReference type="InterPro" id="IPR050271">
    <property type="entry name" value="UDP-glycosyltransferase"/>
</dbReference>
<dbReference type="Pfam" id="PF00201">
    <property type="entry name" value="UDPGT"/>
    <property type="match status" value="1"/>
</dbReference>
<dbReference type="Ensembl" id="ENSVKKT00000014241.1">
    <property type="protein sequence ID" value="ENSVKKP00000013907.1"/>
    <property type="gene ID" value="ENSVKKG00000009578.1"/>
</dbReference>
<dbReference type="Gene3D" id="3.40.50.2000">
    <property type="entry name" value="Glycogen Phosphorylase B"/>
    <property type="match status" value="2"/>
</dbReference>
<keyword evidence="5 12" id="KW-0812">Transmembrane</keyword>
<dbReference type="GO" id="GO:0015020">
    <property type="term" value="F:glucuronosyltransferase activity"/>
    <property type="evidence" value="ECO:0007669"/>
    <property type="project" value="UniProtKB-EC"/>
</dbReference>
<dbReference type="InterPro" id="IPR002213">
    <property type="entry name" value="UDP_glucos_trans"/>
</dbReference>
<sequence length="533" mass="60900">MASIFNKLDCLATWLPYLLAVFFFAESKKLLVIPQDGSHWLSMRTIVEKLSNKGHAITVVAPEFNLLLKESKYYKLKTYAVPYTQANLDAEFQKFARNLFHEVSFPFTVLKEYQNNMYVINMFFDNCDSLLKNRGIIKYLKESQFDAIFTDPALPCGVILAEYLSIPSIFLFRGFPCSLEHAICKSPNPVSYVPRCYTRHTDQMTFIQRTVNLFVNSLETLLFKTLYNKYQDIASEFLQRDIHLPTLYRNGSIWLLRYDFIFEYPRPFMPNMVFIGGLNCEEGKVLPLEFETIVNNSGEHGIVVFSLGSMISEIPMKKAMEIAEGLGTIPQTVLWRYTGAAIPNLANNTKVVKWLPQNDLLAHPKARAFITHAGSHGVYEGICNAVPMVLLPLFGDQIDNAKRVESRGAGVTLNVIEMTSKDLSDALKAVIYDKKYKENIQRLSDLHLDRPIHPLDLAVHWVEFVMRHKGAPHLRPAAHDLNWIQYHSIDVFAFLLAVALIALFISVKCCLFCCRKCFWKSGRLSKKSKAKAH</sequence>
<name>A0A8D2KY19_VARKO</name>
<proteinExistence type="inferred from homology"/>
<organism evidence="13 14">
    <name type="scientific">Varanus komodoensis</name>
    <name type="common">Komodo dragon</name>
    <dbReference type="NCBI Taxonomy" id="61221"/>
    <lineage>
        <taxon>Eukaryota</taxon>
        <taxon>Metazoa</taxon>
        <taxon>Chordata</taxon>
        <taxon>Craniata</taxon>
        <taxon>Vertebrata</taxon>
        <taxon>Euteleostomi</taxon>
        <taxon>Lepidosauria</taxon>
        <taxon>Squamata</taxon>
        <taxon>Bifurcata</taxon>
        <taxon>Unidentata</taxon>
        <taxon>Episquamata</taxon>
        <taxon>Toxicofera</taxon>
        <taxon>Anguimorpha</taxon>
        <taxon>Paleoanguimorpha</taxon>
        <taxon>Varanoidea</taxon>
        <taxon>Varanidae</taxon>
        <taxon>Varanus</taxon>
    </lineage>
</organism>
<evidence type="ECO:0000256" key="5">
    <source>
        <dbReference type="ARBA" id="ARBA00022692"/>
    </source>
</evidence>
<keyword evidence="3 11" id="KW-0328">Glycosyltransferase</keyword>
<evidence type="ECO:0000256" key="7">
    <source>
        <dbReference type="ARBA" id="ARBA00022824"/>
    </source>
</evidence>
<evidence type="ECO:0000256" key="1">
    <source>
        <dbReference type="ARBA" id="ARBA00004389"/>
    </source>
</evidence>
<feature type="transmembrane region" description="Helical" evidence="12">
    <location>
        <begin position="491"/>
        <end position="514"/>
    </location>
</feature>
<evidence type="ECO:0000256" key="2">
    <source>
        <dbReference type="ARBA" id="ARBA00009995"/>
    </source>
</evidence>
<keyword evidence="6" id="KW-0732">Signal</keyword>
<keyword evidence="7" id="KW-0256">Endoplasmic reticulum</keyword>
<dbReference type="FunFam" id="3.40.50.2000:FF:000001">
    <property type="entry name" value="UDP-glucuronosyltransferase"/>
    <property type="match status" value="1"/>
</dbReference>
<protein>
    <recommendedName>
        <fullName evidence="12">UDP-glucuronosyltransferase</fullName>
        <ecNumber evidence="12">2.4.1.17</ecNumber>
    </recommendedName>
</protein>
<comment type="similarity">
    <text evidence="2 11">Belongs to the UDP-glycosyltransferase family.</text>
</comment>
<evidence type="ECO:0000256" key="4">
    <source>
        <dbReference type="ARBA" id="ARBA00022679"/>
    </source>
</evidence>
<evidence type="ECO:0000256" key="12">
    <source>
        <dbReference type="RuleBase" id="RU362059"/>
    </source>
</evidence>
<dbReference type="PANTHER" id="PTHR48043:SF161">
    <property type="entry name" value="UDP GLUCURONOSYLTRANSFERASE FAMILY 1 MEMBER A1"/>
    <property type="match status" value="1"/>
</dbReference>
<evidence type="ECO:0000256" key="10">
    <source>
        <dbReference type="ARBA" id="ARBA00023180"/>
    </source>
</evidence>
<comment type="catalytic activity">
    <reaction evidence="12">
        <text>glucuronate acceptor + UDP-alpha-D-glucuronate = acceptor beta-D-glucuronoside + UDP + H(+)</text>
        <dbReference type="Rhea" id="RHEA:21032"/>
        <dbReference type="ChEBI" id="CHEBI:15378"/>
        <dbReference type="ChEBI" id="CHEBI:58052"/>
        <dbReference type="ChEBI" id="CHEBI:58223"/>
        <dbReference type="ChEBI" id="CHEBI:132367"/>
        <dbReference type="ChEBI" id="CHEBI:132368"/>
        <dbReference type="EC" id="2.4.1.17"/>
    </reaction>
</comment>
<dbReference type="GO" id="GO:0005789">
    <property type="term" value="C:endoplasmic reticulum membrane"/>
    <property type="evidence" value="ECO:0007669"/>
    <property type="project" value="UniProtKB-SubCell"/>
</dbReference>
<keyword evidence="4 11" id="KW-0808">Transferase</keyword>
<dbReference type="PANTHER" id="PTHR48043">
    <property type="entry name" value="EG:EG0003.4 PROTEIN-RELATED"/>
    <property type="match status" value="1"/>
</dbReference>
<dbReference type="GeneID" id="123024275"/>
<keyword evidence="10" id="KW-0325">Glycoprotein</keyword>
<evidence type="ECO:0000256" key="9">
    <source>
        <dbReference type="ARBA" id="ARBA00023136"/>
    </source>
</evidence>
<keyword evidence="8 12" id="KW-1133">Transmembrane helix</keyword>
<dbReference type="InterPro" id="IPR035595">
    <property type="entry name" value="UDP_glycos_trans_CS"/>
</dbReference>
<accession>A0A8D2KY19</accession>
<reference evidence="13" key="2">
    <citation type="submission" date="2025-09" db="UniProtKB">
        <authorList>
            <consortium name="Ensembl"/>
        </authorList>
    </citation>
    <scope>IDENTIFICATION</scope>
</reference>
<evidence type="ECO:0000313" key="14">
    <source>
        <dbReference type="Proteomes" id="UP000694545"/>
    </source>
</evidence>
<dbReference type="Proteomes" id="UP000694545">
    <property type="component" value="Unplaced"/>
</dbReference>
<dbReference type="AlphaFoldDB" id="A0A8D2KY19"/>
<dbReference type="SUPFAM" id="SSF53756">
    <property type="entry name" value="UDP-Glycosyltransferase/glycogen phosphorylase"/>
    <property type="match status" value="1"/>
</dbReference>
<evidence type="ECO:0000256" key="11">
    <source>
        <dbReference type="RuleBase" id="RU003718"/>
    </source>
</evidence>
<dbReference type="OMA" id="WLSMENI"/>
<evidence type="ECO:0000256" key="8">
    <source>
        <dbReference type="ARBA" id="ARBA00022989"/>
    </source>
</evidence>
<dbReference type="PROSITE" id="PS00375">
    <property type="entry name" value="UDPGT"/>
    <property type="match status" value="1"/>
</dbReference>
<dbReference type="CDD" id="cd03784">
    <property type="entry name" value="GT1_Gtf-like"/>
    <property type="match status" value="1"/>
</dbReference>
<gene>
    <name evidence="13" type="primary">LOC123024275</name>
</gene>
<keyword evidence="9 12" id="KW-0472">Membrane</keyword>
<reference evidence="13" key="1">
    <citation type="submission" date="2025-08" db="UniProtKB">
        <authorList>
            <consortium name="Ensembl"/>
        </authorList>
    </citation>
    <scope>IDENTIFICATION</scope>
</reference>
<comment type="subcellular location">
    <subcellularLocation>
        <location evidence="1">Endoplasmic reticulum membrane</location>
        <topology evidence="1">Single-pass membrane protein</topology>
    </subcellularLocation>
    <subcellularLocation>
        <location evidence="12">Membrane</location>
        <topology evidence="12">Single-pass membrane protein</topology>
    </subcellularLocation>
</comment>
<dbReference type="RefSeq" id="XP_044287742.1">
    <property type="nucleotide sequence ID" value="XM_044431807.1"/>
</dbReference>
<dbReference type="EC" id="2.4.1.17" evidence="12"/>